<protein>
    <submittedName>
        <fullName evidence="2">Uncharacterized protein</fullName>
    </submittedName>
</protein>
<evidence type="ECO:0000313" key="2">
    <source>
        <dbReference type="EMBL" id="MDG3013769.1"/>
    </source>
</evidence>
<dbReference type="Proteomes" id="UP001152755">
    <property type="component" value="Unassembled WGS sequence"/>
</dbReference>
<keyword evidence="3" id="KW-1185">Reference proteome</keyword>
<dbReference type="AlphaFoldDB" id="A0A9X4LYU6"/>
<evidence type="ECO:0000313" key="3">
    <source>
        <dbReference type="Proteomes" id="UP001152755"/>
    </source>
</evidence>
<dbReference type="RefSeq" id="WP_332519280.1">
    <property type="nucleotide sequence ID" value="NZ_JANRHA010000002.1"/>
</dbReference>
<dbReference type="EMBL" id="JANRHA010000002">
    <property type="protein sequence ID" value="MDG3013769.1"/>
    <property type="molecule type" value="Genomic_DNA"/>
</dbReference>
<feature type="region of interest" description="Disordered" evidence="1">
    <location>
        <begin position="27"/>
        <end position="51"/>
    </location>
</feature>
<sequence length="51" mass="5775">MIIVIIVIVLVILAIVAVFGYTQVGKWRRSRWPAEEEAEPHTGRDPADRSD</sequence>
<reference evidence="2" key="1">
    <citation type="submission" date="2022-08" db="EMBL/GenBank/DDBJ databases">
        <title>Genome analysis of Corynebacteriales strain.</title>
        <authorList>
            <person name="Lee S.D."/>
        </authorList>
    </citation>
    <scope>NUCLEOTIDE SEQUENCE</scope>
    <source>
        <strain evidence="2">D3-21</strain>
    </source>
</reference>
<accession>A0A9X4LYU6</accession>
<evidence type="ECO:0000256" key="1">
    <source>
        <dbReference type="SAM" id="MobiDB-lite"/>
    </source>
</evidence>
<feature type="compositionally biased region" description="Basic and acidic residues" evidence="1">
    <location>
        <begin position="39"/>
        <end position="51"/>
    </location>
</feature>
<proteinExistence type="predicted"/>
<organism evidence="2 3">
    <name type="scientific">Speluncibacter jeojiensis</name>
    <dbReference type="NCBI Taxonomy" id="2710754"/>
    <lineage>
        <taxon>Bacteria</taxon>
        <taxon>Bacillati</taxon>
        <taxon>Actinomycetota</taxon>
        <taxon>Actinomycetes</taxon>
        <taxon>Mycobacteriales</taxon>
        <taxon>Speluncibacteraceae</taxon>
        <taxon>Speluncibacter</taxon>
    </lineage>
</organism>
<name>A0A9X4LYU6_9ACTN</name>
<gene>
    <name evidence="2" type="ORF">NVS88_04260</name>
</gene>
<comment type="caution">
    <text evidence="2">The sequence shown here is derived from an EMBL/GenBank/DDBJ whole genome shotgun (WGS) entry which is preliminary data.</text>
</comment>